<dbReference type="InterPro" id="IPR011043">
    <property type="entry name" value="Gal_Oxase/kelch_b-propeller"/>
</dbReference>
<evidence type="ECO:0000313" key="3">
    <source>
        <dbReference type="Proteomes" id="UP001341840"/>
    </source>
</evidence>
<accession>A0ABU6ULF3</accession>
<protein>
    <recommendedName>
        <fullName evidence="1">KIB1-4 beta-propeller domain-containing protein</fullName>
    </recommendedName>
</protein>
<sequence length="363" mass="42063">MGDENEIDGWADIHRDILKEIAKRFYSYDDFIQLGLVCKQWNLKLAEISKEILWLLLPEESSSTHVYEDEEIYHLMQLPVAEEVPLEIINKSLEENRIHHMRLPEMQNTLIRGSYHGWIVILDIYQGSIYMLNVFTRLRVDLPPVTVDSCPSSDNQDFMAVVIYGSGCNLAYYKPSNKRWLEFPIRKPSFHDVIFFGDKIYAIEERGQLYEFDTTTKSGPVGGIHEAKPPSDVEVGSYQLKYLVGCANGSLLMLVRCFCSRRPIRTSKFDIYELNKNTKEWSKIDNLKNSVLMIGLNSSVRMLPTSIQSKGSQIYFTDNYIELKPINEAAPQDIGIFNLYDRKRQRLLSRVKFICPPVWCYSS</sequence>
<organism evidence="2 3">
    <name type="scientific">Stylosanthes scabra</name>
    <dbReference type="NCBI Taxonomy" id="79078"/>
    <lineage>
        <taxon>Eukaryota</taxon>
        <taxon>Viridiplantae</taxon>
        <taxon>Streptophyta</taxon>
        <taxon>Embryophyta</taxon>
        <taxon>Tracheophyta</taxon>
        <taxon>Spermatophyta</taxon>
        <taxon>Magnoliopsida</taxon>
        <taxon>eudicotyledons</taxon>
        <taxon>Gunneridae</taxon>
        <taxon>Pentapetalae</taxon>
        <taxon>rosids</taxon>
        <taxon>fabids</taxon>
        <taxon>Fabales</taxon>
        <taxon>Fabaceae</taxon>
        <taxon>Papilionoideae</taxon>
        <taxon>50 kb inversion clade</taxon>
        <taxon>dalbergioids sensu lato</taxon>
        <taxon>Dalbergieae</taxon>
        <taxon>Pterocarpus clade</taxon>
        <taxon>Stylosanthes</taxon>
    </lineage>
</organism>
<name>A0ABU6ULF3_9FABA</name>
<comment type="caution">
    <text evidence="2">The sequence shown here is derived from an EMBL/GenBank/DDBJ whole genome shotgun (WGS) entry which is preliminary data.</text>
</comment>
<dbReference type="PANTHER" id="PTHR44259">
    <property type="entry name" value="OS07G0183000 PROTEIN-RELATED"/>
    <property type="match status" value="1"/>
</dbReference>
<keyword evidence="3" id="KW-1185">Reference proteome</keyword>
<dbReference type="EMBL" id="JASCZI010121537">
    <property type="protein sequence ID" value="MED6162150.1"/>
    <property type="molecule type" value="Genomic_DNA"/>
</dbReference>
<gene>
    <name evidence="2" type="ORF">PIB30_067597</name>
</gene>
<dbReference type="InterPro" id="IPR005174">
    <property type="entry name" value="KIB1-4_b-propeller"/>
</dbReference>
<evidence type="ECO:0000259" key="1">
    <source>
        <dbReference type="Pfam" id="PF03478"/>
    </source>
</evidence>
<reference evidence="2 3" key="1">
    <citation type="journal article" date="2023" name="Plants (Basel)">
        <title>Bridging the Gap: Combining Genomics and Transcriptomics Approaches to Understand Stylosanthes scabra, an Orphan Legume from the Brazilian Caatinga.</title>
        <authorList>
            <person name="Ferreira-Neto J.R.C."/>
            <person name="da Silva M.D."/>
            <person name="Binneck E."/>
            <person name="de Melo N.F."/>
            <person name="da Silva R.H."/>
            <person name="de Melo A.L.T.M."/>
            <person name="Pandolfi V."/>
            <person name="Bustamante F.O."/>
            <person name="Brasileiro-Vidal A.C."/>
            <person name="Benko-Iseppon A.M."/>
        </authorList>
    </citation>
    <scope>NUCLEOTIDE SEQUENCE [LARGE SCALE GENOMIC DNA]</scope>
    <source>
        <tissue evidence="2">Leaves</tissue>
    </source>
</reference>
<evidence type="ECO:0000313" key="2">
    <source>
        <dbReference type="EMBL" id="MED6162150.1"/>
    </source>
</evidence>
<dbReference type="SUPFAM" id="SSF50965">
    <property type="entry name" value="Galactose oxidase, central domain"/>
    <property type="match status" value="1"/>
</dbReference>
<feature type="domain" description="KIB1-4 beta-propeller" evidence="1">
    <location>
        <begin position="92"/>
        <end position="338"/>
    </location>
</feature>
<dbReference type="InterPro" id="IPR050942">
    <property type="entry name" value="F-box_BR-signaling"/>
</dbReference>
<proteinExistence type="predicted"/>
<dbReference type="PANTHER" id="PTHR44259:SF113">
    <property type="entry name" value="OS06G0659700 PROTEIN"/>
    <property type="match status" value="1"/>
</dbReference>
<dbReference type="Proteomes" id="UP001341840">
    <property type="component" value="Unassembled WGS sequence"/>
</dbReference>
<dbReference type="Pfam" id="PF03478">
    <property type="entry name" value="Beta-prop_KIB1-4"/>
    <property type="match status" value="1"/>
</dbReference>